<dbReference type="Pfam" id="PF16815">
    <property type="entry name" value="HRI1"/>
    <property type="match status" value="1"/>
</dbReference>
<dbReference type="InterPro" id="IPR043047">
    <property type="entry name" value="Hri1_N_sf"/>
</dbReference>
<dbReference type="Proteomes" id="UP001203852">
    <property type="component" value="Unassembled WGS sequence"/>
</dbReference>
<dbReference type="Gene3D" id="2.40.128.320">
    <property type="entry name" value="Protein HRI1, N-terminal domain"/>
    <property type="match status" value="1"/>
</dbReference>
<dbReference type="InterPro" id="IPR031818">
    <property type="entry name" value="Hri1"/>
</dbReference>
<gene>
    <name evidence="1" type="ORF">EDD36DRAFT_36746</name>
</gene>
<evidence type="ECO:0008006" key="3">
    <source>
        <dbReference type="Google" id="ProtNLM"/>
    </source>
</evidence>
<accession>A0AAN6E7V2</accession>
<comment type="caution">
    <text evidence="1">The sequence shown here is derived from an EMBL/GenBank/DDBJ whole genome shotgun (WGS) entry which is preliminary data.</text>
</comment>
<evidence type="ECO:0000313" key="1">
    <source>
        <dbReference type="EMBL" id="KAI1618619.1"/>
    </source>
</evidence>
<sequence length="296" mass="33172">MEFFGMTGEKLGTIGKVEGKEQKLPQWKRDLLQKPSISIRDGIAWQYSSPYEDTSTLVLTSPESVFVDLRFPNRPNTELPLSSGPSFWAFSGTSETSFGPDDAEVTMPYLAHAVWKHEIDSKGPGISDEGDMFLLPNGNCIEVGMMMNPDTRKVMMYKEYWTTPSTEPGSGGIWLRGSGGLRRTPCVVARTQGADESKSGVIIRVGDFCQSIARHEEKGVLVERWQRLPISWEPPREDIDGGDGVTEWSKDWRSNTAKDDHTEDLMPCMWICRGNRRLGDEIVVHGIKWKVVEAAV</sequence>
<dbReference type="AlphaFoldDB" id="A0AAN6E7V2"/>
<dbReference type="EMBL" id="MU404350">
    <property type="protein sequence ID" value="KAI1618619.1"/>
    <property type="molecule type" value="Genomic_DNA"/>
</dbReference>
<protein>
    <recommendedName>
        <fullName evidence="3">Protein HRI1</fullName>
    </recommendedName>
</protein>
<name>A0AAN6E7V2_9EURO</name>
<organism evidence="1 2">
    <name type="scientific">Exophiala viscosa</name>
    <dbReference type="NCBI Taxonomy" id="2486360"/>
    <lineage>
        <taxon>Eukaryota</taxon>
        <taxon>Fungi</taxon>
        <taxon>Dikarya</taxon>
        <taxon>Ascomycota</taxon>
        <taxon>Pezizomycotina</taxon>
        <taxon>Eurotiomycetes</taxon>
        <taxon>Chaetothyriomycetidae</taxon>
        <taxon>Chaetothyriales</taxon>
        <taxon>Herpotrichiellaceae</taxon>
        <taxon>Exophiala</taxon>
    </lineage>
</organism>
<reference evidence="1" key="1">
    <citation type="journal article" date="2022" name="bioRxiv">
        <title>Deciphering the potential niche of two novel black yeast fungi from a biological soil crust based on their genomes, phenotypes, and melanin regulation.</title>
        <authorList>
            <consortium name="DOE Joint Genome Institute"/>
            <person name="Carr E.C."/>
            <person name="Barton Q."/>
            <person name="Grambo S."/>
            <person name="Sullivan M."/>
            <person name="Renfro C.M."/>
            <person name="Kuo A."/>
            <person name="Pangilinan J."/>
            <person name="Lipzen A."/>
            <person name="Keymanesh K."/>
            <person name="Savage E."/>
            <person name="Barry K."/>
            <person name="Grigoriev I.V."/>
            <person name="Riekhof W.R."/>
            <person name="Harris S.S."/>
        </authorList>
    </citation>
    <scope>NUCLEOTIDE SEQUENCE</scope>
    <source>
        <strain evidence="1">JF 03-4F</strain>
    </source>
</reference>
<keyword evidence="2" id="KW-1185">Reference proteome</keyword>
<evidence type="ECO:0000313" key="2">
    <source>
        <dbReference type="Proteomes" id="UP001203852"/>
    </source>
</evidence>
<proteinExistence type="predicted"/>